<dbReference type="Proteomes" id="UP001620405">
    <property type="component" value="Unassembled WGS sequence"/>
</dbReference>
<dbReference type="InterPro" id="IPR001123">
    <property type="entry name" value="LeuE-type"/>
</dbReference>
<comment type="subcellular location">
    <subcellularLocation>
        <location evidence="1">Cell membrane</location>
        <topology evidence="1">Multi-pass membrane protein</topology>
    </subcellularLocation>
</comment>
<reference evidence="7 8" key="1">
    <citation type="submission" date="2020-10" db="EMBL/GenBank/DDBJ databases">
        <title>Phylogeny of dyella-like bacteria.</title>
        <authorList>
            <person name="Fu J."/>
        </authorList>
    </citation>
    <scope>NUCLEOTIDE SEQUENCE [LARGE SCALE GENOMIC DNA]</scope>
    <source>
        <strain evidence="7 8">DHOB07</strain>
    </source>
</reference>
<evidence type="ECO:0000313" key="7">
    <source>
        <dbReference type="EMBL" id="MFK2874241.1"/>
    </source>
</evidence>
<keyword evidence="8" id="KW-1185">Reference proteome</keyword>
<protein>
    <submittedName>
        <fullName evidence="7">Amino acid transporter</fullName>
    </submittedName>
</protein>
<dbReference type="PANTHER" id="PTHR30086:SF20">
    <property type="entry name" value="ARGININE EXPORTER PROTEIN ARGO-RELATED"/>
    <property type="match status" value="1"/>
</dbReference>
<evidence type="ECO:0000256" key="6">
    <source>
        <dbReference type="SAM" id="Phobius"/>
    </source>
</evidence>
<accession>A0ABW8IW74</accession>
<organism evidence="7 8">
    <name type="scientific">Dyella lipolytica</name>
    <dbReference type="NCBI Taxonomy" id="1867835"/>
    <lineage>
        <taxon>Bacteria</taxon>
        <taxon>Pseudomonadati</taxon>
        <taxon>Pseudomonadota</taxon>
        <taxon>Gammaproteobacteria</taxon>
        <taxon>Lysobacterales</taxon>
        <taxon>Rhodanobacteraceae</taxon>
        <taxon>Dyella</taxon>
    </lineage>
</organism>
<proteinExistence type="predicted"/>
<evidence type="ECO:0000256" key="4">
    <source>
        <dbReference type="ARBA" id="ARBA00022989"/>
    </source>
</evidence>
<dbReference type="Pfam" id="PF01810">
    <property type="entry name" value="LysE"/>
    <property type="match status" value="1"/>
</dbReference>
<evidence type="ECO:0000256" key="2">
    <source>
        <dbReference type="ARBA" id="ARBA00022475"/>
    </source>
</evidence>
<evidence type="ECO:0000256" key="5">
    <source>
        <dbReference type="ARBA" id="ARBA00023136"/>
    </source>
</evidence>
<feature type="transmembrane region" description="Helical" evidence="6">
    <location>
        <begin position="203"/>
        <end position="225"/>
    </location>
</feature>
<feature type="transmembrane region" description="Helical" evidence="6">
    <location>
        <begin position="59"/>
        <end position="82"/>
    </location>
</feature>
<feature type="transmembrane region" description="Helical" evidence="6">
    <location>
        <begin position="25"/>
        <end position="47"/>
    </location>
</feature>
<dbReference type="EMBL" id="JADIKG010000012">
    <property type="protein sequence ID" value="MFK2874241.1"/>
    <property type="molecule type" value="Genomic_DNA"/>
</dbReference>
<dbReference type="PANTHER" id="PTHR30086">
    <property type="entry name" value="ARGININE EXPORTER PROTEIN ARGO"/>
    <property type="match status" value="1"/>
</dbReference>
<keyword evidence="4 6" id="KW-1133">Transmembrane helix</keyword>
<name>A0ABW8IW74_9GAMM</name>
<evidence type="ECO:0000256" key="3">
    <source>
        <dbReference type="ARBA" id="ARBA00022692"/>
    </source>
</evidence>
<comment type="caution">
    <text evidence="7">The sequence shown here is derived from an EMBL/GenBank/DDBJ whole genome shotgun (WGS) entry which is preliminary data.</text>
</comment>
<feature type="transmembrane region" description="Helical" evidence="6">
    <location>
        <begin position="167"/>
        <end position="191"/>
    </location>
</feature>
<evidence type="ECO:0000313" key="8">
    <source>
        <dbReference type="Proteomes" id="UP001620405"/>
    </source>
</evidence>
<keyword evidence="3 6" id="KW-0812">Transmembrane</keyword>
<evidence type="ECO:0000256" key="1">
    <source>
        <dbReference type="ARBA" id="ARBA00004651"/>
    </source>
</evidence>
<keyword evidence="5 6" id="KW-0472">Membrane</keyword>
<keyword evidence="2" id="KW-1003">Cell membrane</keyword>
<feature type="transmembrane region" description="Helical" evidence="6">
    <location>
        <begin position="88"/>
        <end position="108"/>
    </location>
</feature>
<sequence length="226" mass="24099">MERQRRSGVQGFRVLITAAAAHAPFLSGLLLGASLIVAIGAQSAFVLRQGLLQSHRFPVALFCALSDALLIAAGVGGLGIAIGHHPRALAFVAGAGALALVWYGVQALRRAIHPHALTADTHGKSSSMWRVIATCAGFTWLNPHVYLDTVLLIGSLASAWPLPGPRLLFAIGAATSSFIWFFALAYGARLLAPLFRKPMAWRVLDILIALVMWSIASKLLMSFLAR</sequence>
<gene>
    <name evidence="7" type="ORF">ISP13_11910</name>
</gene>